<reference evidence="2" key="1">
    <citation type="submission" date="2022-07" db="EMBL/GenBank/DDBJ databases">
        <authorList>
            <person name="Trinca V."/>
            <person name="Uliana J.V.C."/>
            <person name="Torres T.T."/>
            <person name="Ward R.J."/>
            <person name="Monesi N."/>
        </authorList>
    </citation>
    <scope>NUCLEOTIDE SEQUENCE</scope>
    <source>
        <strain evidence="2">HSMRA1968</strain>
        <tissue evidence="2">Whole embryos</tissue>
    </source>
</reference>
<feature type="compositionally biased region" description="Basic and acidic residues" evidence="1">
    <location>
        <begin position="215"/>
        <end position="224"/>
    </location>
</feature>
<evidence type="ECO:0000313" key="3">
    <source>
        <dbReference type="Proteomes" id="UP001151699"/>
    </source>
</evidence>
<feature type="compositionally biased region" description="Polar residues" evidence="1">
    <location>
        <begin position="88"/>
        <end position="106"/>
    </location>
</feature>
<sequence length="224" mass="23907">PKPAHFNTMNAQHRQVIAQAQAAVTKQVTEAELIRENYSQQHQTLAAHSGSYFDQSVTPVSAASLAWQAAQPLNHVNAILKSTARAPSPQSNAIKPTAVSSASNSGTYYHTSLPYGATGTLQTSYSPISKQSTSQQQHQQHLQQNVYANDGNASGRINYSGSNSSAKNAAPSRSNNSSQPTQLNRPANNVASHTSHQQQLPAQTQPTTSVAPKVLDNKFKPTGP</sequence>
<feature type="region of interest" description="Disordered" evidence="1">
    <location>
        <begin position="85"/>
        <end position="106"/>
    </location>
</feature>
<comment type="caution">
    <text evidence="2">The sequence shown here is derived from an EMBL/GenBank/DDBJ whole genome shotgun (WGS) entry which is preliminary data.</text>
</comment>
<protein>
    <submittedName>
        <fullName evidence="2">Uncharacterized protein</fullName>
    </submittedName>
</protein>
<feature type="non-terminal residue" evidence="2">
    <location>
        <position position="1"/>
    </location>
</feature>
<organism evidence="2 3">
    <name type="scientific">Pseudolycoriella hygida</name>
    <dbReference type="NCBI Taxonomy" id="35572"/>
    <lineage>
        <taxon>Eukaryota</taxon>
        <taxon>Metazoa</taxon>
        <taxon>Ecdysozoa</taxon>
        <taxon>Arthropoda</taxon>
        <taxon>Hexapoda</taxon>
        <taxon>Insecta</taxon>
        <taxon>Pterygota</taxon>
        <taxon>Neoptera</taxon>
        <taxon>Endopterygota</taxon>
        <taxon>Diptera</taxon>
        <taxon>Nematocera</taxon>
        <taxon>Sciaroidea</taxon>
        <taxon>Sciaridae</taxon>
        <taxon>Pseudolycoriella</taxon>
    </lineage>
</organism>
<gene>
    <name evidence="2" type="ORF">Bhyg_01816</name>
</gene>
<proteinExistence type="predicted"/>
<name>A0A9Q0NAN4_9DIPT</name>
<feature type="region of interest" description="Disordered" evidence="1">
    <location>
        <begin position="150"/>
        <end position="224"/>
    </location>
</feature>
<evidence type="ECO:0000313" key="2">
    <source>
        <dbReference type="EMBL" id="KAJ6646603.1"/>
    </source>
</evidence>
<dbReference type="EMBL" id="WJQU01000001">
    <property type="protein sequence ID" value="KAJ6646603.1"/>
    <property type="molecule type" value="Genomic_DNA"/>
</dbReference>
<dbReference type="Proteomes" id="UP001151699">
    <property type="component" value="Chromosome A"/>
</dbReference>
<feature type="non-terminal residue" evidence="2">
    <location>
        <position position="224"/>
    </location>
</feature>
<dbReference type="AlphaFoldDB" id="A0A9Q0NAN4"/>
<accession>A0A9Q0NAN4</accession>
<evidence type="ECO:0000256" key="1">
    <source>
        <dbReference type="SAM" id="MobiDB-lite"/>
    </source>
</evidence>
<feature type="compositionally biased region" description="Low complexity" evidence="1">
    <location>
        <begin position="197"/>
        <end position="208"/>
    </location>
</feature>
<keyword evidence="3" id="KW-1185">Reference proteome</keyword>
<feature type="compositionally biased region" description="Polar residues" evidence="1">
    <location>
        <begin position="150"/>
        <end position="196"/>
    </location>
</feature>